<proteinExistence type="predicted"/>
<name>A0A7J0FT20_9ERIC</name>
<dbReference type="Proteomes" id="UP000585474">
    <property type="component" value="Unassembled WGS sequence"/>
</dbReference>
<dbReference type="AlphaFoldDB" id="A0A7J0FT20"/>
<sequence>MDGVVPLFCVQPWLLRSDFCGFWFVRPLRPSDSSIAGHGGVAGVFNSAAGCWCKQQCFAHAQALGFRFCESNAVLLRPEMLFSGEGDFVGPPSDLDLGAVSMGFGSCYECPGSEVLAVGPTTVLVLGNLVGEEVGVVRGFGLDSSYGMVHFQLG</sequence>
<accession>A0A7J0FT20</accession>
<reference evidence="1 2" key="1">
    <citation type="submission" date="2019-07" db="EMBL/GenBank/DDBJ databases">
        <title>De Novo Assembly of kiwifruit Actinidia rufa.</title>
        <authorList>
            <person name="Sugita-Konishi S."/>
            <person name="Sato K."/>
            <person name="Mori E."/>
            <person name="Abe Y."/>
            <person name="Kisaki G."/>
            <person name="Hamano K."/>
            <person name="Suezawa K."/>
            <person name="Otani M."/>
            <person name="Fukuda T."/>
            <person name="Manabe T."/>
            <person name="Gomi K."/>
            <person name="Tabuchi M."/>
            <person name="Akimitsu K."/>
            <person name="Kataoka I."/>
        </authorList>
    </citation>
    <scope>NUCLEOTIDE SEQUENCE [LARGE SCALE GENOMIC DNA]</scope>
    <source>
        <strain evidence="2">cv. Fuchu</strain>
    </source>
</reference>
<dbReference type="EMBL" id="BJWL01000015">
    <property type="protein sequence ID" value="GFZ01714.1"/>
    <property type="molecule type" value="Genomic_DNA"/>
</dbReference>
<evidence type="ECO:0000313" key="2">
    <source>
        <dbReference type="Proteomes" id="UP000585474"/>
    </source>
</evidence>
<protein>
    <submittedName>
        <fullName evidence="1">Uncharacterized protein</fullName>
    </submittedName>
</protein>
<organism evidence="1 2">
    <name type="scientific">Actinidia rufa</name>
    <dbReference type="NCBI Taxonomy" id="165716"/>
    <lineage>
        <taxon>Eukaryota</taxon>
        <taxon>Viridiplantae</taxon>
        <taxon>Streptophyta</taxon>
        <taxon>Embryophyta</taxon>
        <taxon>Tracheophyta</taxon>
        <taxon>Spermatophyta</taxon>
        <taxon>Magnoliopsida</taxon>
        <taxon>eudicotyledons</taxon>
        <taxon>Gunneridae</taxon>
        <taxon>Pentapetalae</taxon>
        <taxon>asterids</taxon>
        <taxon>Ericales</taxon>
        <taxon>Actinidiaceae</taxon>
        <taxon>Actinidia</taxon>
    </lineage>
</organism>
<comment type="caution">
    <text evidence="1">The sequence shown here is derived from an EMBL/GenBank/DDBJ whole genome shotgun (WGS) entry which is preliminary data.</text>
</comment>
<gene>
    <name evidence="1" type="ORF">Acr_15g0003230</name>
</gene>
<keyword evidence="2" id="KW-1185">Reference proteome</keyword>
<evidence type="ECO:0000313" key="1">
    <source>
        <dbReference type="EMBL" id="GFZ01714.1"/>
    </source>
</evidence>